<proteinExistence type="predicted"/>
<dbReference type="Proteomes" id="UP000054995">
    <property type="component" value="Unassembled WGS sequence"/>
</dbReference>
<keyword evidence="2" id="KW-1185">Reference proteome</keyword>
<name>A0A0V1EN40_TRIPS</name>
<sequence>MAKNILHSFSENCVAVGGRNGRSVGVTSMFIQWEVSRQEFSFNRSLSLFFAT</sequence>
<protein>
    <submittedName>
        <fullName evidence="1">Uncharacterized protein</fullName>
    </submittedName>
</protein>
<comment type="caution">
    <text evidence="1">The sequence shown here is derived from an EMBL/GenBank/DDBJ whole genome shotgun (WGS) entry which is preliminary data.</text>
</comment>
<evidence type="ECO:0000313" key="2">
    <source>
        <dbReference type="Proteomes" id="UP000054995"/>
    </source>
</evidence>
<organism evidence="1 2">
    <name type="scientific">Trichinella pseudospiralis</name>
    <name type="common">Parasitic roundworm</name>
    <dbReference type="NCBI Taxonomy" id="6337"/>
    <lineage>
        <taxon>Eukaryota</taxon>
        <taxon>Metazoa</taxon>
        <taxon>Ecdysozoa</taxon>
        <taxon>Nematoda</taxon>
        <taxon>Enoplea</taxon>
        <taxon>Dorylaimia</taxon>
        <taxon>Trichinellida</taxon>
        <taxon>Trichinellidae</taxon>
        <taxon>Trichinella</taxon>
    </lineage>
</organism>
<reference evidence="1 2" key="1">
    <citation type="submission" date="2015-01" db="EMBL/GenBank/DDBJ databases">
        <title>Evolution of Trichinella species and genotypes.</title>
        <authorList>
            <person name="Korhonen P.K."/>
            <person name="Edoardo P."/>
            <person name="Giuseppe L.R."/>
            <person name="Gasser R.B."/>
        </authorList>
    </citation>
    <scope>NUCLEOTIDE SEQUENCE [LARGE SCALE GENOMIC DNA]</scope>
    <source>
        <strain evidence="1">ISS470</strain>
    </source>
</reference>
<accession>A0A0V1EN40</accession>
<evidence type="ECO:0000313" key="1">
    <source>
        <dbReference type="EMBL" id="KRY75197.1"/>
    </source>
</evidence>
<dbReference type="EMBL" id="JYDT01000945">
    <property type="protein sequence ID" value="KRY75197.1"/>
    <property type="molecule type" value="Genomic_DNA"/>
</dbReference>
<gene>
    <name evidence="1" type="ORF">T4D_15729</name>
</gene>
<dbReference type="AlphaFoldDB" id="A0A0V1EN40"/>